<proteinExistence type="predicted"/>
<name>A0ABV5QZA7_9ACTN</name>
<dbReference type="RefSeq" id="WP_345511610.1">
    <property type="nucleotide sequence ID" value="NZ_BAAAXD010000012.1"/>
</dbReference>
<comment type="caution">
    <text evidence="1">The sequence shown here is derived from an EMBL/GenBank/DDBJ whole genome shotgun (WGS) entry which is preliminary data.</text>
</comment>
<keyword evidence="2" id="KW-1185">Reference proteome</keyword>
<evidence type="ECO:0000313" key="1">
    <source>
        <dbReference type="EMBL" id="MFB9570920.1"/>
    </source>
</evidence>
<dbReference type="EMBL" id="JBHMCG010000005">
    <property type="protein sequence ID" value="MFB9570920.1"/>
    <property type="molecule type" value="Genomic_DNA"/>
</dbReference>
<evidence type="ECO:0000313" key="2">
    <source>
        <dbReference type="Proteomes" id="UP001589710"/>
    </source>
</evidence>
<accession>A0ABV5QZA7</accession>
<reference evidence="1 2" key="1">
    <citation type="submission" date="2024-09" db="EMBL/GenBank/DDBJ databases">
        <authorList>
            <person name="Sun Q."/>
            <person name="Mori K."/>
        </authorList>
    </citation>
    <scope>NUCLEOTIDE SEQUENCE [LARGE SCALE GENOMIC DNA]</scope>
    <source>
        <strain evidence="1 2">JCM 3331</strain>
    </source>
</reference>
<dbReference type="Proteomes" id="UP001589710">
    <property type="component" value="Unassembled WGS sequence"/>
</dbReference>
<sequence length="86" mass="9548">MPPLTNVPDSHRRARLSFLGDFCCQGQAQFSPAAAHRRTGYGFGVGGHRWVAEAVIALLDGFRCFRFDREIRSEGDRDVRVVPDAG</sequence>
<gene>
    <name evidence="1" type="ORF">ACFFTL_00855</name>
</gene>
<protein>
    <submittedName>
        <fullName evidence="1">Uncharacterized protein</fullName>
    </submittedName>
</protein>
<organism evidence="1 2">
    <name type="scientific">Streptomyces yanii</name>
    <dbReference type="NCBI Taxonomy" id="78510"/>
    <lineage>
        <taxon>Bacteria</taxon>
        <taxon>Bacillati</taxon>
        <taxon>Actinomycetota</taxon>
        <taxon>Actinomycetes</taxon>
        <taxon>Kitasatosporales</taxon>
        <taxon>Streptomycetaceae</taxon>
        <taxon>Streptomyces</taxon>
    </lineage>
</organism>